<feature type="region of interest" description="Disordered" evidence="1">
    <location>
        <begin position="60"/>
        <end position="120"/>
    </location>
</feature>
<keyword evidence="3" id="KW-1185">Reference proteome</keyword>
<gene>
    <name evidence="2" type="ORF">GCM10008955_36400</name>
</gene>
<evidence type="ECO:0000313" key="3">
    <source>
        <dbReference type="Proteomes" id="UP000647587"/>
    </source>
</evidence>
<protein>
    <submittedName>
        <fullName evidence="2">Uncharacterized protein</fullName>
    </submittedName>
</protein>
<feature type="compositionally biased region" description="Basic residues" evidence="1">
    <location>
        <begin position="111"/>
        <end position="120"/>
    </location>
</feature>
<reference evidence="3" key="1">
    <citation type="journal article" date="2019" name="Int. J. Syst. Evol. Microbiol.">
        <title>The Global Catalogue of Microorganisms (GCM) 10K type strain sequencing project: providing services to taxonomists for standard genome sequencing and annotation.</title>
        <authorList>
            <consortium name="The Broad Institute Genomics Platform"/>
            <consortium name="The Broad Institute Genome Sequencing Center for Infectious Disease"/>
            <person name="Wu L."/>
            <person name="Ma J."/>
        </authorList>
    </citation>
    <scope>NUCLEOTIDE SEQUENCE [LARGE SCALE GENOMIC DNA]</scope>
    <source>
        <strain evidence="3">JCM 30331</strain>
    </source>
</reference>
<organism evidence="2 3">
    <name type="scientific">Deinococcus malanensis</name>
    <dbReference type="NCBI Taxonomy" id="1706855"/>
    <lineage>
        <taxon>Bacteria</taxon>
        <taxon>Thermotogati</taxon>
        <taxon>Deinococcota</taxon>
        <taxon>Deinococci</taxon>
        <taxon>Deinococcales</taxon>
        <taxon>Deinococcaceae</taxon>
        <taxon>Deinococcus</taxon>
    </lineage>
</organism>
<dbReference type="Proteomes" id="UP000647587">
    <property type="component" value="Unassembled WGS sequence"/>
</dbReference>
<accession>A0ABQ2F0S3</accession>
<name>A0ABQ2F0S3_9DEIO</name>
<evidence type="ECO:0000256" key="1">
    <source>
        <dbReference type="SAM" id="MobiDB-lite"/>
    </source>
</evidence>
<feature type="compositionally biased region" description="Basic and acidic residues" evidence="1">
    <location>
        <begin position="100"/>
        <end position="109"/>
    </location>
</feature>
<sequence length="120" mass="13332">MRARAAYTESRYVTATLIRTKPLVAASTIRIRGHLPLGVMSPVPRVVMLYPITYRAVNHPGTLDSAEDHGRNTSVNPTHSSAAHISTVKGTSSGPSRASWRRECTEPPPKRQCHHRQVRR</sequence>
<proteinExistence type="predicted"/>
<feature type="compositionally biased region" description="Polar residues" evidence="1">
    <location>
        <begin position="72"/>
        <end position="96"/>
    </location>
</feature>
<evidence type="ECO:0000313" key="2">
    <source>
        <dbReference type="EMBL" id="GGK39320.1"/>
    </source>
</evidence>
<dbReference type="EMBL" id="BMPP01000020">
    <property type="protein sequence ID" value="GGK39320.1"/>
    <property type="molecule type" value="Genomic_DNA"/>
</dbReference>
<comment type="caution">
    <text evidence="2">The sequence shown here is derived from an EMBL/GenBank/DDBJ whole genome shotgun (WGS) entry which is preliminary data.</text>
</comment>